<accession>A0ABN2N9G8</accession>
<dbReference type="InterPro" id="IPR002204">
    <property type="entry name" value="3-OH-isobutyrate_DH-rel_CS"/>
</dbReference>
<dbReference type="PANTHER" id="PTHR10961">
    <property type="entry name" value="PEROXISOMAL SARCOSINE OXIDASE"/>
    <property type="match status" value="1"/>
</dbReference>
<comment type="caution">
    <text evidence="6">The sequence shown here is derived from an EMBL/GenBank/DDBJ whole genome shotgun (WGS) entry which is preliminary data.</text>
</comment>
<keyword evidence="7" id="KW-1185">Reference proteome</keyword>
<evidence type="ECO:0000259" key="5">
    <source>
        <dbReference type="Pfam" id="PF01266"/>
    </source>
</evidence>
<keyword evidence="4" id="KW-0560">Oxidoreductase</keyword>
<dbReference type="Gene3D" id="3.50.50.60">
    <property type="entry name" value="FAD/NAD(P)-binding domain"/>
    <property type="match status" value="1"/>
</dbReference>
<evidence type="ECO:0000313" key="7">
    <source>
        <dbReference type="Proteomes" id="UP001500449"/>
    </source>
</evidence>
<keyword evidence="3" id="KW-0274">FAD</keyword>
<comment type="cofactor">
    <cofactor evidence="1">
        <name>FAD</name>
        <dbReference type="ChEBI" id="CHEBI:57692"/>
    </cofactor>
</comment>
<organism evidence="6 7">
    <name type="scientific">Pseudonocardia ailaonensis</name>
    <dbReference type="NCBI Taxonomy" id="367279"/>
    <lineage>
        <taxon>Bacteria</taxon>
        <taxon>Bacillati</taxon>
        <taxon>Actinomycetota</taxon>
        <taxon>Actinomycetes</taxon>
        <taxon>Pseudonocardiales</taxon>
        <taxon>Pseudonocardiaceae</taxon>
        <taxon>Pseudonocardia</taxon>
    </lineage>
</organism>
<dbReference type="PANTHER" id="PTHR10961:SF7">
    <property type="entry name" value="FAD DEPENDENT OXIDOREDUCTASE DOMAIN-CONTAINING PROTEIN"/>
    <property type="match status" value="1"/>
</dbReference>
<evidence type="ECO:0000256" key="3">
    <source>
        <dbReference type="ARBA" id="ARBA00022827"/>
    </source>
</evidence>
<evidence type="ECO:0000313" key="6">
    <source>
        <dbReference type="EMBL" id="GAA1858044.1"/>
    </source>
</evidence>
<sequence length="389" mass="41340">MAPTVIVIGLGGMGSAAAASLAQRGCRVIGVERYWPTHDRGSSHGESRVIRLAYFSDPAHVPFAQEAYPLWQRLERDSGTELVTPCDAVIVGPEGGEEVTASTTVADQLGQPYELLTPSEVTKRWSTLTPPPGTLTFLDHSQGVIRPEAAVSANLALAARNGAELHFDTAVESWSAGDSGVTVTTSAGEFTADHLVITPGAWASDILAAPGIPMEIGRLVQVWVRPAADLSLFAVDRHPRFALEDEAGRVASGFALLPGHSLVKVAFIKGPDASTPTTPDTFRREASAAEVESVIDYMGRLIPSLRGQEAERARGCIYAKTPDDNFVIGPHPEHENVTIGAAFSVHGFKFVPVVGEILADLALDGRSDRDINVFSPLRFQDTASSASAQ</sequence>
<evidence type="ECO:0000256" key="4">
    <source>
        <dbReference type="ARBA" id="ARBA00023002"/>
    </source>
</evidence>
<dbReference type="RefSeq" id="WP_344419805.1">
    <property type="nucleotide sequence ID" value="NZ_BAAAQK010000016.1"/>
</dbReference>
<dbReference type="Proteomes" id="UP001500449">
    <property type="component" value="Unassembled WGS sequence"/>
</dbReference>
<reference evidence="6 7" key="1">
    <citation type="journal article" date="2019" name="Int. J. Syst. Evol. Microbiol.">
        <title>The Global Catalogue of Microorganisms (GCM) 10K type strain sequencing project: providing services to taxonomists for standard genome sequencing and annotation.</title>
        <authorList>
            <consortium name="The Broad Institute Genomics Platform"/>
            <consortium name="The Broad Institute Genome Sequencing Center for Infectious Disease"/>
            <person name="Wu L."/>
            <person name="Ma J."/>
        </authorList>
    </citation>
    <scope>NUCLEOTIDE SEQUENCE [LARGE SCALE GENOMIC DNA]</scope>
    <source>
        <strain evidence="6 7">JCM 16009</strain>
    </source>
</reference>
<protein>
    <submittedName>
        <fullName evidence="6">N-methyl-L-tryptophan oxidase</fullName>
    </submittedName>
</protein>
<dbReference type="PROSITE" id="PS00895">
    <property type="entry name" value="3_HYDROXYISOBUT_DH"/>
    <property type="match status" value="1"/>
</dbReference>
<dbReference type="SUPFAM" id="SSF54373">
    <property type="entry name" value="FAD-linked reductases, C-terminal domain"/>
    <property type="match status" value="1"/>
</dbReference>
<dbReference type="Gene3D" id="3.30.9.10">
    <property type="entry name" value="D-Amino Acid Oxidase, subunit A, domain 2"/>
    <property type="match status" value="1"/>
</dbReference>
<proteinExistence type="predicted"/>
<gene>
    <name evidence="6" type="primary">solA_2</name>
    <name evidence="6" type="ORF">GCM10009836_42770</name>
</gene>
<dbReference type="NCBIfam" id="NF008425">
    <property type="entry name" value="PRK11259.1"/>
    <property type="match status" value="1"/>
</dbReference>
<evidence type="ECO:0000256" key="1">
    <source>
        <dbReference type="ARBA" id="ARBA00001974"/>
    </source>
</evidence>
<dbReference type="Pfam" id="PF01266">
    <property type="entry name" value="DAO"/>
    <property type="match status" value="1"/>
</dbReference>
<evidence type="ECO:0000256" key="2">
    <source>
        <dbReference type="ARBA" id="ARBA00022630"/>
    </source>
</evidence>
<name>A0ABN2N9G8_9PSEU</name>
<dbReference type="InterPro" id="IPR045170">
    <property type="entry name" value="MTOX"/>
</dbReference>
<dbReference type="EMBL" id="BAAAQK010000016">
    <property type="protein sequence ID" value="GAA1858044.1"/>
    <property type="molecule type" value="Genomic_DNA"/>
</dbReference>
<dbReference type="InterPro" id="IPR006076">
    <property type="entry name" value="FAD-dep_OxRdtase"/>
</dbReference>
<keyword evidence="2" id="KW-0285">Flavoprotein</keyword>
<feature type="domain" description="FAD dependent oxidoreductase" evidence="5">
    <location>
        <begin position="5"/>
        <end position="361"/>
    </location>
</feature>
<dbReference type="InterPro" id="IPR036188">
    <property type="entry name" value="FAD/NAD-bd_sf"/>
</dbReference>
<dbReference type="SUPFAM" id="SSF51905">
    <property type="entry name" value="FAD/NAD(P)-binding domain"/>
    <property type="match status" value="1"/>
</dbReference>